<sequence>MWIKIRVIRIFERFVFKALFMRKLSIAIMLFVSITSYGFDKTGSSAAQFLKIGIGTRATAMAGSFVALANDVSSLYWNPAGIVGVQTPALMGSHTMLFADISHEFVGFVMPFARGSVGLSAVFLNSGEMDVTTPEEPEGTGMTFSYGCTSVGLSYARWLTDRFRAGLTVKYVQESAWNEMAATIAFDIGSQLETDIMGIRVGMCMSNFGGDMRLEGRDLLTTSDIAPDISGNPDVSALLETSSWNLPLHFRVGTALDVIGERSQFVKSDIHRLTLLVDANHSNDNREWVTSGLEYEFMGISLRGGYRFSGDEEGLSLGGGISMAGGKFEVGYALTDFGCLGGVHRFSLEIGW</sequence>
<dbReference type="InterPro" id="IPR005362">
    <property type="entry name" value="UPF0164"/>
</dbReference>
<comment type="caution">
    <text evidence="2">The sequence shown here is derived from an EMBL/GenBank/DDBJ whole genome shotgun (WGS) entry which is preliminary data.</text>
</comment>
<dbReference type="NCBIfam" id="NF033709">
    <property type="entry name" value="PorV_fam"/>
    <property type="match status" value="1"/>
</dbReference>
<dbReference type="SUPFAM" id="SSF56935">
    <property type="entry name" value="Porins"/>
    <property type="match status" value="1"/>
</dbReference>
<proteinExistence type="inferred from homology"/>
<dbReference type="Gene3D" id="2.40.160.60">
    <property type="entry name" value="Outer membrane protein transport protein (OMPP1/FadL/TodX)"/>
    <property type="match status" value="1"/>
</dbReference>
<accession>A0A235BXU9</accession>
<evidence type="ECO:0008006" key="4">
    <source>
        <dbReference type="Google" id="ProtNLM"/>
    </source>
</evidence>
<protein>
    <recommendedName>
        <fullName evidence="4">PorV/PorQ family protein</fullName>
    </recommendedName>
</protein>
<dbReference type="AlphaFoldDB" id="A0A235BXU9"/>
<dbReference type="Pfam" id="PF03687">
    <property type="entry name" value="UPF0164"/>
    <property type="match status" value="1"/>
</dbReference>
<reference evidence="2 3" key="1">
    <citation type="submission" date="2017-07" db="EMBL/GenBank/DDBJ databases">
        <title>Recovery of genomes from metagenomes via a dereplication, aggregation, and scoring strategy.</title>
        <authorList>
            <person name="Sieber C.M."/>
            <person name="Probst A.J."/>
            <person name="Sharrar A."/>
            <person name="Thomas B.C."/>
            <person name="Hess M."/>
            <person name="Tringe S.G."/>
            <person name="Banfield J.F."/>
        </authorList>
    </citation>
    <scope>NUCLEOTIDE SEQUENCE [LARGE SCALE GENOMIC DNA]</scope>
    <source>
        <strain evidence="2">JGI_Cruoil_03_44_89</strain>
    </source>
</reference>
<gene>
    <name evidence="2" type="ORF">CH333_02080</name>
</gene>
<dbReference type="EMBL" id="NOZQ01000037">
    <property type="protein sequence ID" value="OYD17042.1"/>
    <property type="molecule type" value="Genomic_DNA"/>
</dbReference>
<dbReference type="Proteomes" id="UP000215215">
    <property type="component" value="Unassembled WGS sequence"/>
</dbReference>
<name>A0A235BXU9_UNCW3</name>
<comment type="similarity">
    <text evidence="1">Belongs to the UPF0164 family.</text>
</comment>
<evidence type="ECO:0000313" key="2">
    <source>
        <dbReference type="EMBL" id="OYD17042.1"/>
    </source>
</evidence>
<evidence type="ECO:0000313" key="3">
    <source>
        <dbReference type="Proteomes" id="UP000215215"/>
    </source>
</evidence>
<organism evidence="2 3">
    <name type="scientific">candidate division WOR-3 bacterium JGI_Cruoil_03_44_89</name>
    <dbReference type="NCBI Taxonomy" id="1973748"/>
    <lineage>
        <taxon>Bacteria</taxon>
        <taxon>Bacteria division WOR-3</taxon>
    </lineage>
</organism>
<evidence type="ECO:0000256" key="1">
    <source>
        <dbReference type="ARBA" id="ARBA00005846"/>
    </source>
</evidence>